<sequence>MMADALPIIAVQPTEPSSRANALITSIPQDKSSPSRPRLRGANIRTTPIDRNLGLHAAFRLDLGCTSKKGGRKIANGVKDPPNSRDPRPSSPEGARVAV</sequence>
<comment type="caution">
    <text evidence="2">The sequence shown here is derived from an EMBL/GenBank/DDBJ whole genome shotgun (WGS) entry which is preliminary data.</text>
</comment>
<dbReference type="AlphaFoldDB" id="A0A6I1QJI0"/>
<reference evidence="2 3" key="1">
    <citation type="submission" date="2020-08" db="EMBL/GenBank/DDBJ databases">
        <title>Genomic Encyclopedia of Type Strains, Phase IV (KMG-V): Genome sequencing to study the core and pangenomes of soil and plant-associated prokaryotes.</title>
        <authorList>
            <person name="Whitman W."/>
        </authorList>
    </citation>
    <scope>NUCLEOTIDE SEQUENCE [LARGE SCALE GENOMIC DNA]</scope>
    <source>
        <strain evidence="2 3">JPY158</strain>
    </source>
</reference>
<proteinExistence type="predicted"/>
<dbReference type="RefSeq" id="WP_152855042.1">
    <property type="nucleotide sequence ID" value="NZ_JACHDD010000024.1"/>
</dbReference>
<evidence type="ECO:0000313" key="3">
    <source>
        <dbReference type="Proteomes" id="UP000592780"/>
    </source>
</evidence>
<feature type="compositionally biased region" description="Polar residues" evidence="1">
    <location>
        <begin position="14"/>
        <end position="35"/>
    </location>
</feature>
<name>A0A6I1QJI0_PARAM</name>
<organism evidence="2 3">
    <name type="scientific">Paraburkholderia atlantica</name>
    <dbReference type="NCBI Taxonomy" id="2654982"/>
    <lineage>
        <taxon>Bacteria</taxon>
        <taxon>Pseudomonadati</taxon>
        <taxon>Pseudomonadota</taxon>
        <taxon>Betaproteobacteria</taxon>
        <taxon>Burkholderiales</taxon>
        <taxon>Burkholderiaceae</taxon>
        <taxon>Paraburkholderia</taxon>
    </lineage>
</organism>
<keyword evidence="3" id="KW-1185">Reference proteome</keyword>
<accession>A0A6I1QJI0</accession>
<protein>
    <submittedName>
        <fullName evidence="2">Uncharacterized protein</fullName>
    </submittedName>
</protein>
<feature type="region of interest" description="Disordered" evidence="1">
    <location>
        <begin position="1"/>
        <end position="44"/>
    </location>
</feature>
<evidence type="ECO:0000256" key="1">
    <source>
        <dbReference type="SAM" id="MobiDB-lite"/>
    </source>
</evidence>
<feature type="region of interest" description="Disordered" evidence="1">
    <location>
        <begin position="68"/>
        <end position="99"/>
    </location>
</feature>
<gene>
    <name evidence="2" type="ORF">HDG40_007555</name>
</gene>
<dbReference type="EMBL" id="JACHDD010000024">
    <property type="protein sequence ID" value="MBB5429358.1"/>
    <property type="molecule type" value="Genomic_DNA"/>
</dbReference>
<evidence type="ECO:0000313" key="2">
    <source>
        <dbReference type="EMBL" id="MBB5429358.1"/>
    </source>
</evidence>
<dbReference type="Proteomes" id="UP000592780">
    <property type="component" value="Unassembled WGS sequence"/>
</dbReference>